<protein>
    <submittedName>
        <fullName evidence="3">Kinesin family member 11</fullName>
    </submittedName>
</protein>
<evidence type="ECO:0000256" key="1">
    <source>
        <dbReference type="SAM" id="MobiDB-lite"/>
    </source>
</evidence>
<dbReference type="Proteomes" id="UP001237642">
    <property type="component" value="Unassembled WGS sequence"/>
</dbReference>
<reference evidence="3" key="1">
    <citation type="submission" date="2023-02" db="EMBL/GenBank/DDBJ databases">
        <title>Genome of toxic invasive species Heracleum sosnowskyi carries increased number of genes despite the absence of recent whole-genome duplications.</title>
        <authorList>
            <person name="Schelkunov M."/>
            <person name="Shtratnikova V."/>
            <person name="Makarenko M."/>
            <person name="Klepikova A."/>
            <person name="Omelchenko D."/>
            <person name="Novikova G."/>
            <person name="Obukhova E."/>
            <person name="Bogdanov V."/>
            <person name="Penin A."/>
            <person name="Logacheva M."/>
        </authorList>
    </citation>
    <scope>NUCLEOTIDE SEQUENCE</scope>
    <source>
        <strain evidence="3">Hsosn_3</strain>
        <tissue evidence="3">Leaf</tissue>
    </source>
</reference>
<reference evidence="3" key="2">
    <citation type="submission" date="2023-05" db="EMBL/GenBank/DDBJ databases">
        <authorList>
            <person name="Schelkunov M.I."/>
        </authorList>
    </citation>
    <scope>NUCLEOTIDE SEQUENCE</scope>
    <source>
        <strain evidence="3">Hsosn_3</strain>
        <tissue evidence="3">Leaf</tissue>
    </source>
</reference>
<sequence>MLKAELDKKMQECQKMAEALVEMERRKMEERILQQQEELELLRHRLKAFESQDNSSDKTRSSTEMDGSSFARKLLSMYTNEDPGMEKSMDLDNEEADQDSQAPDFAKKSFLSTVYEEDEEDEDDKEKPADDEVHKEVIEEKIVRPARTPLSIRDLVKEENHGEYVMRFHGLDKSSRLERIHNIFTLCGNYREMYQHSSTPYPTKKSSPSSSPTKEAVNAPAVNLFSSDLVASGKKQNVTEKIIEENFLDFKENCNPLVTPL</sequence>
<name>A0AAD8MGC5_9APIA</name>
<keyword evidence="4" id="KW-1185">Reference proteome</keyword>
<proteinExistence type="predicted"/>
<dbReference type="EMBL" id="JAUIZM010000102">
    <property type="protein sequence ID" value="KAK1349226.1"/>
    <property type="molecule type" value="Genomic_DNA"/>
</dbReference>
<feature type="compositionally biased region" description="Basic and acidic residues" evidence="1">
    <location>
        <begin position="48"/>
        <end position="63"/>
    </location>
</feature>
<evidence type="ECO:0000313" key="4">
    <source>
        <dbReference type="Proteomes" id="UP001237642"/>
    </source>
</evidence>
<gene>
    <name evidence="3" type="ORF">POM88_038004</name>
    <name evidence="2" type="ORF">POM88_054828</name>
</gene>
<accession>A0AAD8MGC5</accession>
<dbReference type="EMBL" id="JAUIZM010000008">
    <property type="protein sequence ID" value="KAK1371912.1"/>
    <property type="molecule type" value="Genomic_DNA"/>
</dbReference>
<organism evidence="3 4">
    <name type="scientific">Heracleum sosnowskyi</name>
    <dbReference type="NCBI Taxonomy" id="360622"/>
    <lineage>
        <taxon>Eukaryota</taxon>
        <taxon>Viridiplantae</taxon>
        <taxon>Streptophyta</taxon>
        <taxon>Embryophyta</taxon>
        <taxon>Tracheophyta</taxon>
        <taxon>Spermatophyta</taxon>
        <taxon>Magnoliopsida</taxon>
        <taxon>eudicotyledons</taxon>
        <taxon>Gunneridae</taxon>
        <taxon>Pentapetalae</taxon>
        <taxon>asterids</taxon>
        <taxon>campanulids</taxon>
        <taxon>Apiales</taxon>
        <taxon>Apiaceae</taxon>
        <taxon>Apioideae</taxon>
        <taxon>apioid superclade</taxon>
        <taxon>Tordylieae</taxon>
        <taxon>Tordyliinae</taxon>
        <taxon>Heracleum</taxon>
    </lineage>
</organism>
<dbReference type="AlphaFoldDB" id="A0AAD8MGC5"/>
<evidence type="ECO:0000313" key="2">
    <source>
        <dbReference type="EMBL" id="KAK1349226.1"/>
    </source>
</evidence>
<feature type="region of interest" description="Disordered" evidence="1">
    <location>
        <begin position="196"/>
        <end position="215"/>
    </location>
</feature>
<comment type="caution">
    <text evidence="3">The sequence shown here is derived from an EMBL/GenBank/DDBJ whole genome shotgun (WGS) entry which is preliminary data.</text>
</comment>
<evidence type="ECO:0000313" key="3">
    <source>
        <dbReference type="EMBL" id="KAK1371912.1"/>
    </source>
</evidence>
<feature type="compositionally biased region" description="Low complexity" evidence="1">
    <location>
        <begin position="197"/>
        <end position="214"/>
    </location>
</feature>
<feature type="region of interest" description="Disordered" evidence="1">
    <location>
        <begin position="48"/>
        <end position="107"/>
    </location>
</feature>